<accession>A0A9N9CDS4</accession>
<reference evidence="1" key="1">
    <citation type="submission" date="2021-06" db="EMBL/GenBank/DDBJ databases">
        <authorList>
            <person name="Kallberg Y."/>
            <person name="Tangrot J."/>
            <person name="Rosling A."/>
        </authorList>
    </citation>
    <scope>NUCLEOTIDE SEQUENCE</scope>
    <source>
        <strain evidence="1">MA453B</strain>
    </source>
</reference>
<dbReference type="Proteomes" id="UP000789405">
    <property type="component" value="Unassembled WGS sequence"/>
</dbReference>
<name>A0A9N9CDS4_9GLOM</name>
<dbReference type="AlphaFoldDB" id="A0A9N9CDS4"/>
<protein>
    <submittedName>
        <fullName evidence="1">9131_t:CDS:1</fullName>
    </submittedName>
</protein>
<keyword evidence="2" id="KW-1185">Reference proteome</keyword>
<dbReference type="OrthoDB" id="2426279at2759"/>
<evidence type="ECO:0000313" key="2">
    <source>
        <dbReference type="Proteomes" id="UP000789405"/>
    </source>
</evidence>
<organism evidence="1 2">
    <name type="scientific">Dentiscutata erythropus</name>
    <dbReference type="NCBI Taxonomy" id="1348616"/>
    <lineage>
        <taxon>Eukaryota</taxon>
        <taxon>Fungi</taxon>
        <taxon>Fungi incertae sedis</taxon>
        <taxon>Mucoromycota</taxon>
        <taxon>Glomeromycotina</taxon>
        <taxon>Glomeromycetes</taxon>
        <taxon>Diversisporales</taxon>
        <taxon>Gigasporaceae</taxon>
        <taxon>Dentiscutata</taxon>
    </lineage>
</organism>
<sequence>MSEPSKPEETISIPLLSENEIKIQVRNIPHEGQHQLKVDNSLTFQDLNNIPVRVTSNDLRNVPSHVINYVDDFMVNYSLIGVSDNKHIILGWQRHCYVDDALSNHDTSEKYLYPNVIISDFIVGVWDNRVWIQTLVKDAKEWIGYLRKELNDYNRISVHFCAKEIELTIKTTLERAKTCLDDDLTRVIEKKSYYNGYLFTWIVEETDENTFLTAWKFDHEALAWNKVGNKIQTFLSELKLLASEDIMTISQKGIYIWTADIGNEIKLLFYWGSIRLVKPKTHYELIYDQLDFLNKRLVFSKNSLPPPSFSQLISHPSFDCYMDTNTRTWDTIILDSKAFIQLL</sequence>
<comment type="caution">
    <text evidence="1">The sequence shown here is derived from an EMBL/GenBank/DDBJ whole genome shotgun (WGS) entry which is preliminary data.</text>
</comment>
<evidence type="ECO:0000313" key="1">
    <source>
        <dbReference type="EMBL" id="CAG8599872.1"/>
    </source>
</evidence>
<proteinExistence type="predicted"/>
<dbReference type="EMBL" id="CAJVPY010003720">
    <property type="protein sequence ID" value="CAG8599872.1"/>
    <property type="molecule type" value="Genomic_DNA"/>
</dbReference>
<gene>
    <name evidence="1" type="ORF">DERYTH_LOCUS7588</name>
</gene>